<feature type="region of interest" description="Disordered" evidence="1">
    <location>
        <begin position="270"/>
        <end position="293"/>
    </location>
</feature>
<dbReference type="InterPro" id="IPR000198">
    <property type="entry name" value="RhoGAP_dom"/>
</dbReference>
<dbReference type="Proteomes" id="UP000504611">
    <property type="component" value="Unplaced"/>
</dbReference>
<dbReference type="SUPFAM" id="SSF48350">
    <property type="entry name" value="GTPase activation domain, GAP"/>
    <property type="match status" value="1"/>
</dbReference>
<dbReference type="PANTHER" id="PTHR15670:SF4">
    <property type="entry name" value="RHO GTPASE-ACTIVATING PROTEIN 11A"/>
    <property type="match status" value="1"/>
</dbReference>
<dbReference type="SMART" id="SM00324">
    <property type="entry name" value="RhoGAP"/>
    <property type="match status" value="1"/>
</dbReference>
<dbReference type="GO" id="GO:0005096">
    <property type="term" value="F:GTPase activator activity"/>
    <property type="evidence" value="ECO:0007669"/>
    <property type="project" value="TreeGrafter"/>
</dbReference>
<dbReference type="GO" id="GO:0007165">
    <property type="term" value="P:signal transduction"/>
    <property type="evidence" value="ECO:0007669"/>
    <property type="project" value="InterPro"/>
</dbReference>
<accession>A0A6I9PZ70</accession>
<evidence type="ECO:0000259" key="2">
    <source>
        <dbReference type="PROSITE" id="PS50238"/>
    </source>
</evidence>
<feature type="domain" description="Rho-GAP" evidence="2">
    <location>
        <begin position="41"/>
        <end position="228"/>
    </location>
</feature>
<keyword evidence="3" id="KW-1185">Reference proteome</keyword>
<protein>
    <submittedName>
        <fullName evidence="4">Rho GTPase-activating protein 11B</fullName>
    </submittedName>
</protein>
<dbReference type="InterPro" id="IPR008936">
    <property type="entry name" value="Rho_GTPase_activation_prot"/>
</dbReference>
<dbReference type="RefSeq" id="XP_010793410.1">
    <property type="nucleotide sequence ID" value="XM_010795108.1"/>
</dbReference>
<evidence type="ECO:0000313" key="3">
    <source>
        <dbReference type="Proteomes" id="UP000504611"/>
    </source>
</evidence>
<sequence length="377" mass="41908">MKITDSSVIRFHLKILHGISVKSLEKKKKSLLFGGSKVFGVPLENLARKYIPEFGLVPCFLVDACSFLLERAGTVGLFRKSGSLPRIKTLRAKLNSGEGCLSTALPYDVSTLIKQFCRELPEPLLPPELHAALLKGRALSSPQDNTSALQLLSCLLPARNSSCLHYLFDFLSKVSERCSENLMNCSNLATVFAPCLLPPPNKAEMSEGRLKLRVLVLHTFIESPHLFGVIPKAVMDSMEFLINFPLQDARRGHRKTQSLKEKTAPWIPVRSKVKPAVSEQSKESTPGEKPTLRRSIGMETFPNILLFRSYQRFKPDAALPDSHSLDGIEAGPQETLKRDLPFVNFSRFARGHGSESSPVLTGVGKLQLPPWRKRISI</sequence>
<dbReference type="Gene3D" id="1.10.555.10">
    <property type="entry name" value="Rho GTPase activation protein"/>
    <property type="match status" value="1"/>
</dbReference>
<organism evidence="3 4">
    <name type="scientific">Notothenia coriiceps</name>
    <name type="common">black rockcod</name>
    <dbReference type="NCBI Taxonomy" id="8208"/>
    <lineage>
        <taxon>Eukaryota</taxon>
        <taxon>Metazoa</taxon>
        <taxon>Chordata</taxon>
        <taxon>Craniata</taxon>
        <taxon>Vertebrata</taxon>
        <taxon>Euteleostomi</taxon>
        <taxon>Actinopterygii</taxon>
        <taxon>Neopterygii</taxon>
        <taxon>Teleostei</taxon>
        <taxon>Neoteleostei</taxon>
        <taxon>Acanthomorphata</taxon>
        <taxon>Eupercaria</taxon>
        <taxon>Perciformes</taxon>
        <taxon>Notothenioidei</taxon>
        <taxon>Nototheniidae</taxon>
        <taxon>Notothenia</taxon>
    </lineage>
</organism>
<evidence type="ECO:0000313" key="4">
    <source>
        <dbReference type="RefSeq" id="XP_010793410.1"/>
    </source>
</evidence>
<dbReference type="GeneID" id="104966011"/>
<proteinExistence type="predicted"/>
<name>A0A6I9PZ70_9TELE</name>
<reference evidence="4" key="1">
    <citation type="submission" date="2025-08" db="UniProtKB">
        <authorList>
            <consortium name="RefSeq"/>
        </authorList>
    </citation>
    <scope>IDENTIFICATION</scope>
    <source>
        <tissue evidence="4">Muscle</tissue>
    </source>
</reference>
<dbReference type="OrthoDB" id="9922675at2759"/>
<dbReference type="PROSITE" id="PS50238">
    <property type="entry name" value="RHOGAP"/>
    <property type="match status" value="1"/>
</dbReference>
<evidence type="ECO:0000256" key="1">
    <source>
        <dbReference type="SAM" id="MobiDB-lite"/>
    </source>
</evidence>
<dbReference type="PANTHER" id="PTHR15670">
    <property type="entry name" value="RHO GTPASE ACTIVATING PROTEIN 11A"/>
    <property type="match status" value="1"/>
</dbReference>
<dbReference type="InterPro" id="IPR042869">
    <property type="entry name" value="ARHGAP11A/B"/>
</dbReference>
<dbReference type="Pfam" id="PF00620">
    <property type="entry name" value="RhoGAP"/>
    <property type="match status" value="1"/>
</dbReference>
<dbReference type="KEGG" id="ncc:104966011"/>
<gene>
    <name evidence="4" type="primary">LOC104966011</name>
</gene>
<dbReference type="AlphaFoldDB" id="A0A6I9PZ70"/>